<feature type="transmembrane region" description="Helical" evidence="1">
    <location>
        <begin position="120"/>
        <end position="139"/>
    </location>
</feature>
<accession>X1C075</accession>
<dbReference type="AlphaFoldDB" id="X1C075"/>
<evidence type="ECO:0000313" key="2">
    <source>
        <dbReference type="EMBL" id="GAH01456.1"/>
    </source>
</evidence>
<evidence type="ECO:0008006" key="3">
    <source>
        <dbReference type="Google" id="ProtNLM"/>
    </source>
</evidence>
<comment type="caution">
    <text evidence="2">The sequence shown here is derived from an EMBL/GenBank/DDBJ whole genome shotgun (WGS) entry which is preliminary data.</text>
</comment>
<keyword evidence="1" id="KW-0812">Transmembrane</keyword>
<sequence length="140" mass="15489">MRFGPHISMGIGCFSIIILYGPFQPIGPFSICLSMTMSIFGDMAANLVGRKFGRNKIRKTKKTYEGLFAGMSVAYVSGVITLLLFSQLYAINLMILILLPLVGTIIIGILDFLDLDVDDNLTYNFTLSTILFFISIFILA</sequence>
<protein>
    <recommendedName>
        <fullName evidence="3">Phosphatidate cytidylyltransferase</fullName>
    </recommendedName>
</protein>
<organism evidence="2">
    <name type="scientific">marine sediment metagenome</name>
    <dbReference type="NCBI Taxonomy" id="412755"/>
    <lineage>
        <taxon>unclassified sequences</taxon>
        <taxon>metagenomes</taxon>
        <taxon>ecological metagenomes</taxon>
    </lineage>
</organism>
<dbReference type="EMBL" id="BART01021536">
    <property type="protein sequence ID" value="GAH01456.1"/>
    <property type="molecule type" value="Genomic_DNA"/>
</dbReference>
<keyword evidence="1" id="KW-0472">Membrane</keyword>
<proteinExistence type="predicted"/>
<feature type="transmembrane region" description="Helical" evidence="1">
    <location>
        <begin position="7"/>
        <end position="23"/>
    </location>
</feature>
<evidence type="ECO:0000256" key="1">
    <source>
        <dbReference type="SAM" id="Phobius"/>
    </source>
</evidence>
<gene>
    <name evidence="2" type="ORF">S01H4_39700</name>
</gene>
<feature type="transmembrane region" description="Helical" evidence="1">
    <location>
        <begin position="67"/>
        <end position="85"/>
    </location>
</feature>
<name>X1C075_9ZZZZ</name>
<reference evidence="2" key="1">
    <citation type="journal article" date="2014" name="Front. Microbiol.">
        <title>High frequency of phylogenetically diverse reductive dehalogenase-homologous genes in deep subseafloor sedimentary metagenomes.</title>
        <authorList>
            <person name="Kawai M."/>
            <person name="Futagami T."/>
            <person name="Toyoda A."/>
            <person name="Takaki Y."/>
            <person name="Nishi S."/>
            <person name="Hori S."/>
            <person name="Arai W."/>
            <person name="Tsubouchi T."/>
            <person name="Morono Y."/>
            <person name="Uchiyama I."/>
            <person name="Ito T."/>
            <person name="Fujiyama A."/>
            <person name="Inagaki F."/>
            <person name="Takami H."/>
        </authorList>
    </citation>
    <scope>NUCLEOTIDE SEQUENCE</scope>
    <source>
        <strain evidence="2">Expedition CK06-06</strain>
    </source>
</reference>
<dbReference type="Pfam" id="PF01148">
    <property type="entry name" value="CTP_transf_1"/>
    <property type="match status" value="1"/>
</dbReference>
<feature type="transmembrane region" description="Helical" evidence="1">
    <location>
        <begin position="91"/>
        <end position="113"/>
    </location>
</feature>
<keyword evidence="1" id="KW-1133">Transmembrane helix</keyword>